<sequence length="109" mass="12460">MIKWIIIALAAYVLYRLFANDILKKRKKDEKIDKKEMERKIAAGEMVKDPVCGAYVSVDDSITVRDGERLYHFCSYDCREKFLKSLSDGSRVLPEDAGAKPAADEKKDQ</sequence>
<dbReference type="InterPro" id="IPR011017">
    <property type="entry name" value="TRASH_dom"/>
</dbReference>
<protein>
    <submittedName>
        <fullName evidence="2">TRASH domain-containing protein</fullName>
    </submittedName>
</protein>
<dbReference type="Proteomes" id="UP000886752">
    <property type="component" value="Unassembled WGS sequence"/>
</dbReference>
<comment type="caution">
    <text evidence="2">The sequence shown here is derived from an EMBL/GenBank/DDBJ whole genome shotgun (WGS) entry which is preliminary data.</text>
</comment>
<dbReference type="SMART" id="SM00746">
    <property type="entry name" value="TRASH"/>
    <property type="match status" value="1"/>
</dbReference>
<evidence type="ECO:0000313" key="3">
    <source>
        <dbReference type="Proteomes" id="UP000886752"/>
    </source>
</evidence>
<evidence type="ECO:0000313" key="2">
    <source>
        <dbReference type="EMBL" id="HIW01355.1"/>
    </source>
</evidence>
<accession>A0A9D1TQ41</accession>
<reference evidence="2" key="1">
    <citation type="journal article" date="2021" name="PeerJ">
        <title>Extensive microbial diversity within the chicken gut microbiome revealed by metagenomics and culture.</title>
        <authorList>
            <person name="Gilroy R."/>
            <person name="Ravi A."/>
            <person name="Getino M."/>
            <person name="Pursley I."/>
            <person name="Horton D.L."/>
            <person name="Alikhan N.F."/>
            <person name="Baker D."/>
            <person name="Gharbi K."/>
            <person name="Hall N."/>
            <person name="Watson M."/>
            <person name="Adriaenssens E.M."/>
            <person name="Foster-Nyarko E."/>
            <person name="Jarju S."/>
            <person name="Secka A."/>
            <person name="Antonio M."/>
            <person name="Oren A."/>
            <person name="Chaudhuri R.R."/>
            <person name="La Ragione R."/>
            <person name="Hildebrand F."/>
            <person name="Pallen M.J."/>
        </authorList>
    </citation>
    <scope>NUCLEOTIDE SEQUENCE</scope>
    <source>
        <strain evidence="2">ChiHecec2B26-446</strain>
    </source>
</reference>
<dbReference type="EMBL" id="DXHV01000078">
    <property type="protein sequence ID" value="HIW01355.1"/>
    <property type="molecule type" value="Genomic_DNA"/>
</dbReference>
<feature type="domain" description="TRASH" evidence="1">
    <location>
        <begin position="49"/>
        <end position="86"/>
    </location>
</feature>
<evidence type="ECO:0000259" key="1">
    <source>
        <dbReference type="SMART" id="SM00746"/>
    </source>
</evidence>
<proteinExistence type="predicted"/>
<name>A0A9D1TQ41_9BACT</name>
<dbReference type="AlphaFoldDB" id="A0A9D1TQ41"/>
<reference evidence="2" key="2">
    <citation type="submission" date="2021-04" db="EMBL/GenBank/DDBJ databases">
        <authorList>
            <person name="Gilroy R."/>
        </authorList>
    </citation>
    <scope>NUCLEOTIDE SEQUENCE</scope>
    <source>
        <strain evidence="2">ChiHecec2B26-446</strain>
    </source>
</reference>
<organism evidence="2 3">
    <name type="scientific">Candidatus Desulfovibrio intestinipullorum</name>
    <dbReference type="NCBI Taxonomy" id="2838536"/>
    <lineage>
        <taxon>Bacteria</taxon>
        <taxon>Pseudomonadati</taxon>
        <taxon>Thermodesulfobacteriota</taxon>
        <taxon>Desulfovibrionia</taxon>
        <taxon>Desulfovibrionales</taxon>
        <taxon>Desulfovibrionaceae</taxon>
        <taxon>Desulfovibrio</taxon>
    </lineage>
</organism>
<gene>
    <name evidence="2" type="ORF">H9894_09255</name>
</gene>